<accession>S4MUI3</accession>
<proteinExistence type="predicted"/>
<reference evidence="2 3" key="1">
    <citation type="submission" date="2013-02" db="EMBL/GenBank/DDBJ databases">
        <title>Draft Genome Sequence of Streptomyces afghaniensis, Which Produces Compounds of the Julimycin B-Complex.</title>
        <authorList>
            <person name="Gruening B.A."/>
            <person name="Praeg A."/>
            <person name="Erxleben A."/>
            <person name="Guenther S."/>
            <person name="Fiedler H.-P."/>
            <person name="Goodfellow M."/>
            <person name="Mueller M."/>
        </authorList>
    </citation>
    <scope>NUCLEOTIDE SEQUENCE [LARGE SCALE GENOMIC DNA]</scope>
    <source>
        <strain evidence="2 3">772</strain>
    </source>
</reference>
<organism evidence="2 3">
    <name type="scientific">Streptomyces afghaniensis 772</name>
    <dbReference type="NCBI Taxonomy" id="1283301"/>
    <lineage>
        <taxon>Bacteria</taxon>
        <taxon>Bacillati</taxon>
        <taxon>Actinomycetota</taxon>
        <taxon>Actinomycetes</taxon>
        <taxon>Kitasatosporales</taxon>
        <taxon>Streptomycetaceae</taxon>
        <taxon>Streptomyces</taxon>
    </lineage>
</organism>
<feature type="region of interest" description="Disordered" evidence="1">
    <location>
        <begin position="1"/>
        <end position="41"/>
    </location>
</feature>
<dbReference type="PATRIC" id="fig|1283301.3.peg.5589"/>
<protein>
    <submittedName>
        <fullName evidence="2">Uncharacterized protein</fullName>
    </submittedName>
</protein>
<dbReference type="Proteomes" id="UP000015001">
    <property type="component" value="Unassembled WGS sequence"/>
</dbReference>
<dbReference type="EMBL" id="AOPY01001508">
    <property type="protein sequence ID" value="EPJ37327.1"/>
    <property type="molecule type" value="Genomic_DNA"/>
</dbReference>
<evidence type="ECO:0000313" key="3">
    <source>
        <dbReference type="Proteomes" id="UP000015001"/>
    </source>
</evidence>
<gene>
    <name evidence="2" type="ORF">STAFG_5620</name>
</gene>
<dbReference type="HOGENOM" id="CLU_3277025_0_0_11"/>
<keyword evidence="3" id="KW-1185">Reference proteome</keyword>
<evidence type="ECO:0000313" key="2">
    <source>
        <dbReference type="EMBL" id="EPJ37327.1"/>
    </source>
</evidence>
<sequence>MFGLLDGADGTPAPQPSPCVGLAPAGSLLDGIASPGPEATP</sequence>
<name>S4MUI3_9ACTN</name>
<dbReference type="AlphaFoldDB" id="S4MUI3"/>
<comment type="caution">
    <text evidence="2">The sequence shown here is derived from an EMBL/GenBank/DDBJ whole genome shotgun (WGS) entry which is preliminary data.</text>
</comment>
<evidence type="ECO:0000256" key="1">
    <source>
        <dbReference type="SAM" id="MobiDB-lite"/>
    </source>
</evidence>